<proteinExistence type="predicted"/>
<feature type="domain" description="C2H2-type" evidence="1">
    <location>
        <begin position="76"/>
        <end position="98"/>
    </location>
</feature>
<dbReference type="InterPro" id="IPR013087">
    <property type="entry name" value="Znf_C2H2_type"/>
</dbReference>
<evidence type="ECO:0000313" key="3">
    <source>
        <dbReference type="Proteomes" id="UP001516400"/>
    </source>
</evidence>
<sequence>MKKLKNILKRKKERIDLKYIGLTYTPGLSQHIDKCIENHNIMIGHKPYNYCKQFFTTLRPRVKHENKTHCIYKFNCQDCGACYIGNTEQYLHERIYQHDYYVRSNKKSTALAKHSIEHASCI</sequence>
<reference evidence="2 3" key="1">
    <citation type="journal article" date="2021" name="BMC Biol.">
        <title>Horizontally acquired antibacterial genes associated with adaptive radiation of ladybird beetles.</title>
        <authorList>
            <person name="Li H.S."/>
            <person name="Tang X.F."/>
            <person name="Huang Y.H."/>
            <person name="Xu Z.Y."/>
            <person name="Chen M.L."/>
            <person name="Du X.Y."/>
            <person name="Qiu B.Y."/>
            <person name="Chen P.T."/>
            <person name="Zhang W."/>
            <person name="Slipinski A."/>
            <person name="Escalona H.E."/>
            <person name="Waterhouse R.M."/>
            <person name="Zwick A."/>
            <person name="Pang H."/>
        </authorList>
    </citation>
    <scope>NUCLEOTIDE SEQUENCE [LARGE SCALE GENOMIC DNA]</scope>
    <source>
        <strain evidence="2">SYSU2018</strain>
    </source>
</reference>
<keyword evidence="3" id="KW-1185">Reference proteome</keyword>
<gene>
    <name evidence="2" type="ORF">HHI36_006544</name>
</gene>
<evidence type="ECO:0000259" key="1">
    <source>
        <dbReference type="PROSITE" id="PS00028"/>
    </source>
</evidence>
<dbReference type="AlphaFoldDB" id="A0ABD2NXI9"/>
<dbReference type="Proteomes" id="UP001516400">
    <property type="component" value="Unassembled WGS sequence"/>
</dbReference>
<evidence type="ECO:0000313" key="2">
    <source>
        <dbReference type="EMBL" id="KAL3283398.1"/>
    </source>
</evidence>
<comment type="caution">
    <text evidence="2">The sequence shown here is derived from an EMBL/GenBank/DDBJ whole genome shotgun (WGS) entry which is preliminary data.</text>
</comment>
<dbReference type="PROSITE" id="PS00028">
    <property type="entry name" value="ZINC_FINGER_C2H2_1"/>
    <property type="match status" value="1"/>
</dbReference>
<organism evidence="2 3">
    <name type="scientific">Cryptolaemus montrouzieri</name>
    <dbReference type="NCBI Taxonomy" id="559131"/>
    <lineage>
        <taxon>Eukaryota</taxon>
        <taxon>Metazoa</taxon>
        <taxon>Ecdysozoa</taxon>
        <taxon>Arthropoda</taxon>
        <taxon>Hexapoda</taxon>
        <taxon>Insecta</taxon>
        <taxon>Pterygota</taxon>
        <taxon>Neoptera</taxon>
        <taxon>Endopterygota</taxon>
        <taxon>Coleoptera</taxon>
        <taxon>Polyphaga</taxon>
        <taxon>Cucujiformia</taxon>
        <taxon>Coccinelloidea</taxon>
        <taxon>Coccinellidae</taxon>
        <taxon>Scymninae</taxon>
        <taxon>Scymnini</taxon>
        <taxon>Cryptolaemus</taxon>
    </lineage>
</organism>
<accession>A0ABD2NXI9</accession>
<name>A0ABD2NXI9_9CUCU</name>
<dbReference type="EMBL" id="JABFTP020000144">
    <property type="protein sequence ID" value="KAL3283398.1"/>
    <property type="molecule type" value="Genomic_DNA"/>
</dbReference>
<protein>
    <recommendedName>
        <fullName evidence="1">C2H2-type domain-containing protein</fullName>
    </recommendedName>
</protein>